<feature type="transmembrane region" description="Helical" evidence="1">
    <location>
        <begin position="267"/>
        <end position="288"/>
    </location>
</feature>
<name>A0A9X3XIG0_9CLOT</name>
<dbReference type="InterPro" id="IPR021359">
    <property type="entry name" value="DUF2812"/>
</dbReference>
<feature type="transmembrane region" description="Helical" evidence="1">
    <location>
        <begin position="125"/>
        <end position="145"/>
    </location>
</feature>
<comment type="caution">
    <text evidence="2">The sequence shown here is derived from an EMBL/GenBank/DDBJ whole genome shotgun (WGS) entry which is preliminary data.</text>
</comment>
<gene>
    <name evidence="2" type="ORF">NE398_01745</name>
</gene>
<accession>A0A9X3XIG0</accession>
<dbReference type="AlphaFoldDB" id="A0A9X3XIG0"/>
<proteinExistence type="predicted"/>
<dbReference type="Pfam" id="PF11193">
    <property type="entry name" value="DUF2812"/>
    <property type="match status" value="1"/>
</dbReference>
<evidence type="ECO:0000313" key="2">
    <source>
        <dbReference type="EMBL" id="MDC4238891.1"/>
    </source>
</evidence>
<keyword evidence="1" id="KW-1133">Transmembrane helix</keyword>
<keyword evidence="1" id="KW-0472">Membrane</keyword>
<dbReference type="RefSeq" id="WP_272470011.1">
    <property type="nucleotide sequence ID" value="NZ_JAMRYU010000001.1"/>
</dbReference>
<sequence>MVLVNKKWVIFSFLPYEYKSLEEYLEKMALKGWVLENMMGLFLKFKRSEPKNLKYSVDIMDSVSFFDGKDSESLLEYREYCKEAGWEFICGREKIQVYCSEIDQERIDIHTDEVEKFNTICKASLKYVSLNFITLVFLLYSQYIITIGSSDGHFLASPLSLGSLLFVSTFSIHEIIGLITFLIFNIRGKLLISKGKKISYNFKVIALIKRTIYKVLFIVTVIAFIFYGMKSDLDFIKICVAFILLIALLNYIVRFVKNKNYKNKKTIISSVYILLTLVIFFIMTNIIFRNIDTRDYKLDDEMLEKVATLRLEDFNDISKDDSLYYRLEKSPIASYLFYSCEGENDYLSYHVFESKYKWAVRYNLNKTIDFDNKAGIEYIEKQTSLPNDIKVYMNERGHQYIIISPNKMVEISTIEGISEDELINMAYEKLFSN</sequence>
<keyword evidence="3" id="KW-1185">Reference proteome</keyword>
<feature type="transmembrane region" description="Helical" evidence="1">
    <location>
        <begin position="165"/>
        <end position="186"/>
    </location>
</feature>
<reference evidence="2" key="1">
    <citation type="submission" date="2022-05" db="EMBL/GenBank/DDBJ databases">
        <title>Draft genome sequence of Clostridium tertium strain CP3 isolated from Peru.</title>
        <authorList>
            <person name="Hurtado R."/>
            <person name="Lima L."/>
            <person name="Sousa T."/>
            <person name="Jaiswal A.K."/>
            <person name="Tiwari S."/>
            <person name="Maturrano L."/>
            <person name="Brenig B."/>
            <person name="Azevedo V."/>
        </authorList>
    </citation>
    <scope>NUCLEOTIDE SEQUENCE</scope>
    <source>
        <strain evidence="2">CP3</strain>
    </source>
</reference>
<keyword evidence="1" id="KW-0812">Transmembrane</keyword>
<feature type="transmembrane region" description="Helical" evidence="1">
    <location>
        <begin position="207"/>
        <end position="229"/>
    </location>
</feature>
<evidence type="ECO:0000313" key="3">
    <source>
        <dbReference type="Proteomes" id="UP001141183"/>
    </source>
</evidence>
<dbReference type="EMBL" id="JAMRYU010000001">
    <property type="protein sequence ID" value="MDC4238891.1"/>
    <property type="molecule type" value="Genomic_DNA"/>
</dbReference>
<dbReference type="Proteomes" id="UP001141183">
    <property type="component" value="Unassembled WGS sequence"/>
</dbReference>
<organism evidence="2 3">
    <name type="scientific">Clostridium tertium</name>
    <dbReference type="NCBI Taxonomy" id="1559"/>
    <lineage>
        <taxon>Bacteria</taxon>
        <taxon>Bacillati</taxon>
        <taxon>Bacillota</taxon>
        <taxon>Clostridia</taxon>
        <taxon>Eubacteriales</taxon>
        <taxon>Clostridiaceae</taxon>
        <taxon>Clostridium</taxon>
    </lineage>
</organism>
<evidence type="ECO:0000256" key="1">
    <source>
        <dbReference type="SAM" id="Phobius"/>
    </source>
</evidence>
<protein>
    <submittedName>
        <fullName evidence="2">DUF2812 domain-containing protein</fullName>
    </submittedName>
</protein>
<feature type="transmembrane region" description="Helical" evidence="1">
    <location>
        <begin position="235"/>
        <end position="255"/>
    </location>
</feature>